<dbReference type="AlphaFoldDB" id="A0A172XXY0"/>
<gene>
    <name evidence="1" type="ORF">A0O34_14955</name>
</gene>
<organism evidence="1 2">
    <name type="scientific">Chryseobacterium glaciei</name>
    <dbReference type="NCBI Taxonomy" id="1685010"/>
    <lineage>
        <taxon>Bacteria</taxon>
        <taxon>Pseudomonadati</taxon>
        <taxon>Bacteroidota</taxon>
        <taxon>Flavobacteriia</taxon>
        <taxon>Flavobacteriales</taxon>
        <taxon>Weeksellaceae</taxon>
        <taxon>Chryseobacterium group</taxon>
        <taxon>Chryseobacterium</taxon>
    </lineage>
</organism>
<name>A0A172XXY0_9FLAO</name>
<sequence length="161" mass="18085">MNILEITKEAALKAHKEASPKGKILLENLFGGKVFLQKITDRIKSIDDAVGELGEDDPDVIHYLKLEASGINGHILYSQMLVVITKALNEEYTPDWNNGEWDKWYNWFNMSSSSSGRFSFGGSAARGSLSYCGSRLCFKSKELAQYAAKQFIDIYEKAFTI</sequence>
<dbReference type="OrthoDB" id="1038140at2"/>
<evidence type="ECO:0000313" key="1">
    <source>
        <dbReference type="EMBL" id="ANF51722.1"/>
    </source>
</evidence>
<dbReference type="STRING" id="1685010.A0O34_14955"/>
<evidence type="ECO:0000313" key="2">
    <source>
        <dbReference type="Proteomes" id="UP000077824"/>
    </source>
</evidence>
<proteinExistence type="predicted"/>
<protein>
    <submittedName>
        <fullName evidence="1">Uncharacterized protein</fullName>
    </submittedName>
</protein>
<dbReference type="RefSeq" id="WP_066756093.1">
    <property type="nucleotide sequence ID" value="NZ_CP015199.1"/>
</dbReference>
<dbReference type="EMBL" id="CP015199">
    <property type="protein sequence ID" value="ANF51722.1"/>
    <property type="molecule type" value="Genomic_DNA"/>
</dbReference>
<dbReference type="KEGG" id="chh:A0O34_14955"/>
<accession>A0A172XXY0</accession>
<reference evidence="1 2" key="1">
    <citation type="submission" date="2016-04" db="EMBL/GenBank/DDBJ databases">
        <title>Complete Genome Sequence of Chryseobacterium sp. IHBB 10212.</title>
        <authorList>
            <person name="Pal M."/>
            <person name="Swarnkar M.K."/>
            <person name="Kaushal K."/>
            <person name="Chhibber S."/>
            <person name="Singh A.K."/>
            <person name="Gulati A."/>
        </authorList>
    </citation>
    <scope>NUCLEOTIDE SEQUENCE [LARGE SCALE GENOMIC DNA]</scope>
    <source>
        <strain evidence="1 2">IHBB 10212</strain>
    </source>
</reference>
<dbReference type="Proteomes" id="UP000077824">
    <property type="component" value="Chromosome"/>
</dbReference>
<keyword evidence="2" id="KW-1185">Reference proteome</keyword>